<keyword evidence="2" id="KW-0805">Transcription regulation</keyword>
<organism evidence="8 9">
    <name type="scientific">Cuscuta epithymum</name>
    <dbReference type="NCBI Taxonomy" id="186058"/>
    <lineage>
        <taxon>Eukaryota</taxon>
        <taxon>Viridiplantae</taxon>
        <taxon>Streptophyta</taxon>
        <taxon>Embryophyta</taxon>
        <taxon>Tracheophyta</taxon>
        <taxon>Spermatophyta</taxon>
        <taxon>Magnoliopsida</taxon>
        <taxon>eudicotyledons</taxon>
        <taxon>Gunneridae</taxon>
        <taxon>Pentapetalae</taxon>
        <taxon>asterids</taxon>
        <taxon>lamiids</taxon>
        <taxon>Solanales</taxon>
        <taxon>Convolvulaceae</taxon>
        <taxon>Cuscuteae</taxon>
        <taxon>Cuscuta</taxon>
        <taxon>Cuscuta subgen. Cuscuta</taxon>
    </lineage>
</organism>
<evidence type="ECO:0000313" key="7">
    <source>
        <dbReference type="EMBL" id="CAH9074421.1"/>
    </source>
</evidence>
<dbReference type="EMBL" id="CAMAPF010000026">
    <property type="protein sequence ID" value="CAH9074421.1"/>
    <property type="molecule type" value="Genomic_DNA"/>
</dbReference>
<dbReference type="FunFam" id="4.10.280.10:FF:000004">
    <property type="entry name" value="Basic helix-loop-helix transcription factor"/>
    <property type="match status" value="1"/>
</dbReference>
<dbReference type="PROSITE" id="PS50888">
    <property type="entry name" value="BHLH"/>
    <property type="match status" value="1"/>
</dbReference>
<name>A0AAV0FEY0_9ASTE</name>
<feature type="region of interest" description="Disordered" evidence="5">
    <location>
        <begin position="520"/>
        <end position="542"/>
    </location>
</feature>
<feature type="compositionally biased region" description="Pro residues" evidence="5">
    <location>
        <begin position="166"/>
        <end position="177"/>
    </location>
</feature>
<dbReference type="InterPro" id="IPR044273">
    <property type="entry name" value="PIF3-like"/>
</dbReference>
<gene>
    <name evidence="8" type="ORF">CEPIT_LOCUS33451</name>
    <name evidence="7" type="ORF">CEPIT_LOCUS5044</name>
</gene>
<comment type="subcellular location">
    <subcellularLocation>
        <location evidence="1">Nucleus</location>
    </subcellularLocation>
</comment>
<keyword evidence="3" id="KW-0804">Transcription</keyword>
<feature type="region of interest" description="Disordered" evidence="5">
    <location>
        <begin position="214"/>
        <end position="336"/>
    </location>
</feature>
<feature type="compositionally biased region" description="Basic and acidic residues" evidence="5">
    <location>
        <begin position="281"/>
        <end position="313"/>
    </location>
</feature>
<dbReference type="PANTHER" id="PTHR46807">
    <property type="entry name" value="TRANSCRIPTION FACTOR PIF3"/>
    <property type="match status" value="1"/>
</dbReference>
<evidence type="ECO:0000313" key="9">
    <source>
        <dbReference type="Proteomes" id="UP001152523"/>
    </source>
</evidence>
<sequence>MNHRLPDFDMDEEFNVPHTATSSSGSTRHNKKPAMDEENIMELLWQNGQVVMHTQNQRSYHKPIFSSDAAIPAEQPAGRQIRLPGEETSAANQHLFMEEDEMASWLDYPLDEPSFDDRDLYCSDLLYPPSATTFAPPLRAAASVPTREIRSPVAEIRQARIHLPPSQTPPVPLPKPPEAQGAPRVQNFAHFARLHRGRIEPVPLSSSKAPIESTIVDSSETPHVAESVTPVSGGKLSGTVDTGSSPRGKRDEKVSCEQTVTSSPGDSGGSGSPEPPQNAAVDDRKRKGRAADETEGHSEDMDLESVDTKKDARGCPSTKRSRAAQVHNLSERRRRDRINEKMRALQELIPRCNKSDKASMLDDAIEYLKSLQMQVQMMSMGCGMVPLMYPAGMQQYMQTKMGMNMMGMCMDMGMSRPPMVPPYSVPPPPRTHLPGSSMLTNPTTAAQMNTPRFPIPPPSFPFPVPPDPSRVPTSGSMLTPLVSLNPNQQQIPNFVDPYQQLLGVHQAQVMLPLNQTVERPILNKPSSGKDLGNSGSHESCAP</sequence>
<dbReference type="CDD" id="cd11445">
    <property type="entry name" value="bHLH_AtPIF_like"/>
    <property type="match status" value="1"/>
</dbReference>
<evidence type="ECO:0000256" key="1">
    <source>
        <dbReference type="ARBA" id="ARBA00004123"/>
    </source>
</evidence>
<dbReference type="InterPro" id="IPR011598">
    <property type="entry name" value="bHLH_dom"/>
</dbReference>
<dbReference type="PANTHER" id="PTHR46807:SF8">
    <property type="entry name" value="TRANSCRIPTION FACTOR PIF1-LIKE ISOFORM X2"/>
    <property type="match status" value="1"/>
</dbReference>
<accession>A0AAV0FEY0</accession>
<evidence type="ECO:0000256" key="3">
    <source>
        <dbReference type="ARBA" id="ARBA00023163"/>
    </source>
</evidence>
<reference evidence="8" key="1">
    <citation type="submission" date="2022-07" db="EMBL/GenBank/DDBJ databases">
        <authorList>
            <person name="Macas J."/>
            <person name="Novak P."/>
            <person name="Neumann P."/>
        </authorList>
    </citation>
    <scope>NUCLEOTIDE SEQUENCE</scope>
</reference>
<dbReference type="GO" id="GO:0010017">
    <property type="term" value="P:red or far-red light signaling pathway"/>
    <property type="evidence" value="ECO:0007669"/>
    <property type="project" value="UniProtKB-ARBA"/>
</dbReference>
<feature type="compositionally biased region" description="Polar residues" evidence="5">
    <location>
        <begin position="533"/>
        <end position="542"/>
    </location>
</feature>
<feature type="region of interest" description="Disordered" evidence="5">
    <location>
        <begin position="162"/>
        <end position="181"/>
    </location>
</feature>
<dbReference type="AlphaFoldDB" id="A0AAV0FEY0"/>
<dbReference type="SMART" id="SM00353">
    <property type="entry name" value="HLH"/>
    <property type="match status" value="1"/>
</dbReference>
<feature type="region of interest" description="Disordered" evidence="5">
    <location>
        <begin position="1"/>
        <end position="33"/>
    </location>
</feature>
<keyword evidence="4" id="KW-0539">Nucleus</keyword>
<dbReference type="InterPro" id="IPR047265">
    <property type="entry name" value="PIF1-like_bHLH"/>
</dbReference>
<keyword evidence="9" id="KW-1185">Reference proteome</keyword>
<dbReference type="Gene3D" id="4.10.280.10">
    <property type="entry name" value="Helix-loop-helix DNA-binding domain"/>
    <property type="match status" value="1"/>
</dbReference>
<protein>
    <recommendedName>
        <fullName evidence="6">BHLH domain-containing protein</fullName>
    </recommendedName>
</protein>
<comment type="caution">
    <text evidence="8">The sequence shown here is derived from an EMBL/GenBank/DDBJ whole genome shotgun (WGS) entry which is preliminary data.</text>
</comment>
<dbReference type="SUPFAM" id="SSF47459">
    <property type="entry name" value="HLH, helix-loop-helix DNA-binding domain"/>
    <property type="match status" value="1"/>
</dbReference>
<dbReference type="Proteomes" id="UP001152523">
    <property type="component" value="Unassembled WGS sequence"/>
</dbReference>
<dbReference type="InterPro" id="IPR036638">
    <property type="entry name" value="HLH_DNA-bd_sf"/>
</dbReference>
<dbReference type="Pfam" id="PF00010">
    <property type="entry name" value="HLH"/>
    <property type="match status" value="1"/>
</dbReference>
<feature type="domain" description="BHLH" evidence="6">
    <location>
        <begin position="322"/>
        <end position="371"/>
    </location>
</feature>
<dbReference type="GO" id="GO:0003700">
    <property type="term" value="F:DNA-binding transcription factor activity"/>
    <property type="evidence" value="ECO:0007669"/>
    <property type="project" value="InterPro"/>
</dbReference>
<evidence type="ECO:0000256" key="2">
    <source>
        <dbReference type="ARBA" id="ARBA00023015"/>
    </source>
</evidence>
<dbReference type="EMBL" id="CAMAPF010000979">
    <property type="protein sequence ID" value="CAH9134095.1"/>
    <property type="molecule type" value="Genomic_DNA"/>
</dbReference>
<evidence type="ECO:0000256" key="5">
    <source>
        <dbReference type="SAM" id="MobiDB-lite"/>
    </source>
</evidence>
<dbReference type="GO" id="GO:0005634">
    <property type="term" value="C:nucleus"/>
    <property type="evidence" value="ECO:0007669"/>
    <property type="project" value="UniProtKB-SubCell"/>
</dbReference>
<feature type="compositionally biased region" description="Polar residues" evidence="5">
    <location>
        <begin position="18"/>
        <end position="27"/>
    </location>
</feature>
<evidence type="ECO:0000256" key="4">
    <source>
        <dbReference type="ARBA" id="ARBA00023242"/>
    </source>
</evidence>
<dbReference type="GO" id="GO:0046983">
    <property type="term" value="F:protein dimerization activity"/>
    <property type="evidence" value="ECO:0007669"/>
    <property type="project" value="InterPro"/>
</dbReference>
<evidence type="ECO:0000259" key="6">
    <source>
        <dbReference type="PROSITE" id="PS50888"/>
    </source>
</evidence>
<proteinExistence type="predicted"/>
<evidence type="ECO:0000313" key="8">
    <source>
        <dbReference type="EMBL" id="CAH9134095.1"/>
    </source>
</evidence>